<feature type="domain" description="Fibronectin type III" evidence="2">
    <location>
        <begin position="141"/>
        <end position="274"/>
    </location>
</feature>
<proteinExistence type="predicted"/>
<reference evidence="4" key="1">
    <citation type="submission" date="2025-08" db="UniProtKB">
        <authorList>
            <consortium name="RefSeq"/>
        </authorList>
    </citation>
    <scope>IDENTIFICATION</scope>
    <source>
        <tissue evidence="4">Whole body pupa</tissue>
    </source>
</reference>
<dbReference type="RefSeq" id="XP_037886706.1">
    <property type="nucleotide sequence ID" value="XM_038030778.1"/>
</dbReference>
<name>A0A9C5YWB9_9MUSC</name>
<keyword evidence="1" id="KW-1133">Transmembrane helix</keyword>
<keyword evidence="1" id="KW-0812">Transmembrane</keyword>
<dbReference type="Pfam" id="PF16066">
    <property type="entry name" value="DUF4808"/>
    <property type="match status" value="1"/>
</dbReference>
<evidence type="ECO:0000313" key="3">
    <source>
        <dbReference type="Proteomes" id="UP000092443"/>
    </source>
</evidence>
<dbReference type="Proteomes" id="UP000092443">
    <property type="component" value="Unplaced"/>
</dbReference>
<sequence length="282" mass="32335">MHTVGFKQFPERSKVINLKNPFKFTFIYCYYRCNLLNKNLNNLWLHWNIRNLQSLHLPSFHSIALVQEKAIKLENTLAGVKTTSEVSEEWGSGWKGTNFIVEIEETVTVSPISTDYLSSREDATSSEIRNATNIVHGPKIIVRTEEVLIVGLVLMLWVGAIALFFNRWGKIRMLEPYQPKFQQQHRASCPLADIETMQTHQRSSVTRMSMGLVNNVNMPTCQFPAYNPTIYSKGFIGHNRPRQNSVFVGPSPNRFLIPRPPRKTRSAMDLHSMVLDESAEQV</sequence>
<dbReference type="PANTHER" id="PTHR21104:SF1">
    <property type="entry name" value="FIBRONECTIN TYPE III DOMAIN-CONTAINING PROTEIN"/>
    <property type="match status" value="1"/>
</dbReference>
<feature type="transmembrane region" description="Helical" evidence="1">
    <location>
        <begin position="147"/>
        <end position="165"/>
    </location>
</feature>
<evidence type="ECO:0000313" key="4">
    <source>
        <dbReference type="RefSeq" id="XP_037886706.1"/>
    </source>
</evidence>
<keyword evidence="1" id="KW-0472">Membrane</keyword>
<evidence type="ECO:0000259" key="2">
    <source>
        <dbReference type="Pfam" id="PF16066"/>
    </source>
</evidence>
<dbReference type="KEGG" id="gfs:119635745"/>
<keyword evidence="3" id="KW-1185">Reference proteome</keyword>
<gene>
    <name evidence="4" type="primary">LOC119635745</name>
</gene>
<protein>
    <submittedName>
        <fullName evidence="4">Uncharacterized protein LOC119635745</fullName>
    </submittedName>
</protein>
<dbReference type="InterPro" id="IPR032073">
    <property type="entry name" value="FNDC5_C"/>
</dbReference>
<accession>A0A9C5YWB9</accession>
<organism evidence="3 4">
    <name type="scientific">Glossina fuscipes</name>
    <dbReference type="NCBI Taxonomy" id="7396"/>
    <lineage>
        <taxon>Eukaryota</taxon>
        <taxon>Metazoa</taxon>
        <taxon>Ecdysozoa</taxon>
        <taxon>Arthropoda</taxon>
        <taxon>Hexapoda</taxon>
        <taxon>Insecta</taxon>
        <taxon>Pterygota</taxon>
        <taxon>Neoptera</taxon>
        <taxon>Endopterygota</taxon>
        <taxon>Diptera</taxon>
        <taxon>Brachycera</taxon>
        <taxon>Muscomorpha</taxon>
        <taxon>Hippoboscoidea</taxon>
        <taxon>Glossinidae</taxon>
        <taxon>Glossina</taxon>
    </lineage>
</organism>
<evidence type="ECO:0000256" key="1">
    <source>
        <dbReference type="SAM" id="Phobius"/>
    </source>
</evidence>
<dbReference type="PANTHER" id="PTHR21104">
    <property type="entry name" value="FIBRONECTIN TYPE III DOMAIN-CONTAINING PROTEIN"/>
    <property type="match status" value="1"/>
</dbReference>
<dbReference type="GeneID" id="119635745"/>
<dbReference type="AlphaFoldDB" id="A0A9C5YWB9"/>